<name>E6MLZ6_9BACT</name>
<sequence length="98" mass="11160">MKKVYRTAIFINKRFAHASNHSENDFRPAQKCQTLREMTFAVRGNAKPLGKRLSPCAEMPNHSGNDFRHARKCQTTRKTTFATRGNAKPLGKSLKLIE</sequence>
<keyword evidence="3" id="KW-1185">Reference proteome</keyword>
<dbReference type="STRING" id="888832.HMPREF9420_0513"/>
<evidence type="ECO:0000313" key="2">
    <source>
        <dbReference type="EMBL" id="EFV05349.1"/>
    </source>
</evidence>
<protein>
    <submittedName>
        <fullName evidence="2">Uncharacterized protein</fullName>
    </submittedName>
</protein>
<dbReference type="HOGENOM" id="CLU_2331385_0_0_10"/>
<dbReference type="Proteomes" id="UP000003874">
    <property type="component" value="Unassembled WGS sequence"/>
</dbReference>
<gene>
    <name evidence="2" type="ORF">HMPREF9420_0513</name>
</gene>
<organism evidence="2 3">
    <name type="scientific">Segatella salivae DSM 15606</name>
    <dbReference type="NCBI Taxonomy" id="888832"/>
    <lineage>
        <taxon>Bacteria</taxon>
        <taxon>Pseudomonadati</taxon>
        <taxon>Bacteroidota</taxon>
        <taxon>Bacteroidia</taxon>
        <taxon>Bacteroidales</taxon>
        <taxon>Prevotellaceae</taxon>
        <taxon>Segatella</taxon>
    </lineage>
</organism>
<dbReference type="AlphaFoldDB" id="E6MLZ6"/>
<evidence type="ECO:0000313" key="3">
    <source>
        <dbReference type="Proteomes" id="UP000003874"/>
    </source>
</evidence>
<dbReference type="EMBL" id="AEQO01000053">
    <property type="protein sequence ID" value="EFV05349.1"/>
    <property type="molecule type" value="Genomic_DNA"/>
</dbReference>
<reference evidence="2 3" key="1">
    <citation type="submission" date="2010-12" db="EMBL/GenBank/DDBJ databases">
        <authorList>
            <person name="Muzny D."/>
            <person name="Qin X."/>
            <person name="Deng J."/>
            <person name="Jiang H."/>
            <person name="Liu Y."/>
            <person name="Qu J."/>
            <person name="Song X.-Z."/>
            <person name="Zhang L."/>
            <person name="Thornton R."/>
            <person name="Coyle M."/>
            <person name="Francisco L."/>
            <person name="Jackson L."/>
            <person name="Javaid M."/>
            <person name="Korchina V."/>
            <person name="Kovar C."/>
            <person name="Mata R."/>
            <person name="Mathew T."/>
            <person name="Ngo R."/>
            <person name="Nguyen L."/>
            <person name="Nguyen N."/>
            <person name="Okwuonu G."/>
            <person name="Ongeri F."/>
            <person name="Pham C."/>
            <person name="Simmons D."/>
            <person name="Wilczek-Boney K."/>
            <person name="Hale W."/>
            <person name="Jakkamsetti A."/>
            <person name="Pham P."/>
            <person name="Ruth R."/>
            <person name="San Lucas F."/>
            <person name="Warren J."/>
            <person name="Zhang J."/>
            <person name="Zhao Z."/>
            <person name="Zhou C."/>
            <person name="Zhu D."/>
            <person name="Lee S."/>
            <person name="Bess C."/>
            <person name="Blankenburg K."/>
            <person name="Forbes L."/>
            <person name="Fu Q."/>
            <person name="Gubbala S."/>
            <person name="Hirani K."/>
            <person name="Jayaseelan J.C."/>
            <person name="Lara F."/>
            <person name="Munidasa M."/>
            <person name="Palculict T."/>
            <person name="Patil S."/>
            <person name="Pu L.-L."/>
            <person name="Saada N."/>
            <person name="Tang L."/>
            <person name="Weissenberger G."/>
            <person name="Zhu Y."/>
            <person name="Hemphill L."/>
            <person name="Shang Y."/>
            <person name="Youmans B."/>
            <person name="Ayvaz T."/>
            <person name="Ross M."/>
            <person name="Santibanez J."/>
            <person name="Aqrawi P."/>
            <person name="Gross S."/>
            <person name="Joshi V."/>
            <person name="Fowler G."/>
            <person name="Nazareth L."/>
            <person name="Reid J."/>
            <person name="Worley K."/>
            <person name="Petrosino J."/>
            <person name="Highlander S."/>
            <person name="Gibbs R."/>
        </authorList>
    </citation>
    <scope>NUCLEOTIDE SEQUENCE [LARGE SCALE GENOMIC DNA]</scope>
    <source>
        <strain evidence="2 3">DSM 15606</strain>
    </source>
</reference>
<accession>E6MLZ6</accession>
<evidence type="ECO:0000256" key="1">
    <source>
        <dbReference type="SAM" id="MobiDB-lite"/>
    </source>
</evidence>
<comment type="caution">
    <text evidence="2">The sequence shown here is derived from an EMBL/GenBank/DDBJ whole genome shotgun (WGS) entry which is preliminary data.</text>
</comment>
<feature type="region of interest" description="Disordered" evidence="1">
    <location>
        <begin position="77"/>
        <end position="98"/>
    </location>
</feature>
<proteinExistence type="predicted"/>